<evidence type="ECO:0000256" key="1">
    <source>
        <dbReference type="SAM" id="Phobius"/>
    </source>
</evidence>
<dbReference type="InterPro" id="IPR018704">
    <property type="entry name" value="SecYEG/CpoB_TPR"/>
</dbReference>
<dbReference type="InterPro" id="IPR011990">
    <property type="entry name" value="TPR-like_helical_dom_sf"/>
</dbReference>
<evidence type="ECO:0000313" key="4">
    <source>
        <dbReference type="Proteomes" id="UP000001369"/>
    </source>
</evidence>
<keyword evidence="1" id="KW-1133">Transmembrane helix</keyword>
<dbReference type="STRING" id="204536.SULAZ_1174"/>
<reference evidence="3 4" key="1">
    <citation type="journal article" date="2009" name="J. Bacteriol.">
        <title>Complete and draft genome sequences of six members of the Aquificales.</title>
        <authorList>
            <person name="Reysenbach A.L."/>
            <person name="Hamamura N."/>
            <person name="Podar M."/>
            <person name="Griffiths E."/>
            <person name="Ferreira S."/>
            <person name="Hochstein R."/>
            <person name="Heidelberg J."/>
            <person name="Johnson J."/>
            <person name="Mead D."/>
            <person name="Pohorille A."/>
            <person name="Sarmiento M."/>
            <person name="Schweighofer K."/>
            <person name="Seshadri R."/>
            <person name="Voytek M.A."/>
        </authorList>
    </citation>
    <scope>NUCLEOTIDE SEQUENCE [LARGE SCALE GENOMIC DNA]</scope>
    <source>
        <strain evidence="4">Az-Fu1 / DSM 15241 / OCM 825</strain>
    </source>
</reference>
<dbReference type="SUPFAM" id="SSF48452">
    <property type="entry name" value="TPR-like"/>
    <property type="match status" value="1"/>
</dbReference>
<protein>
    <submittedName>
        <fullName evidence="3">Putative Spc97</fullName>
    </submittedName>
</protein>
<dbReference type="AlphaFoldDB" id="C1DVK8"/>
<feature type="domain" description="Ancillary SecYEG translocon subunit/Cell division coordinator CpoB TPR" evidence="2">
    <location>
        <begin position="28"/>
        <end position="195"/>
    </location>
</feature>
<proteinExistence type="predicted"/>
<dbReference type="Proteomes" id="UP000001369">
    <property type="component" value="Chromosome"/>
</dbReference>
<dbReference type="HOGENOM" id="CLU_1309568_0_0_0"/>
<accession>C1DVK8</accession>
<dbReference type="RefSeq" id="WP_012674521.1">
    <property type="nucleotide sequence ID" value="NC_012438.1"/>
</dbReference>
<evidence type="ECO:0000313" key="3">
    <source>
        <dbReference type="EMBL" id="ACN99203.1"/>
    </source>
</evidence>
<evidence type="ECO:0000259" key="2">
    <source>
        <dbReference type="Pfam" id="PF09976"/>
    </source>
</evidence>
<dbReference type="KEGG" id="saf:SULAZ_1174"/>
<keyword evidence="1" id="KW-0472">Membrane</keyword>
<organism evidence="3 4">
    <name type="scientific">Sulfurihydrogenibium azorense (strain DSM 15241 / OCM 825 / Az-Fu1)</name>
    <dbReference type="NCBI Taxonomy" id="204536"/>
    <lineage>
        <taxon>Bacteria</taxon>
        <taxon>Pseudomonadati</taxon>
        <taxon>Aquificota</taxon>
        <taxon>Aquificia</taxon>
        <taxon>Aquificales</taxon>
        <taxon>Hydrogenothermaceae</taxon>
        <taxon>Sulfurihydrogenibium</taxon>
    </lineage>
</organism>
<gene>
    <name evidence="3" type="ordered locus">SULAZ_1174</name>
</gene>
<keyword evidence="4" id="KW-1185">Reference proteome</keyword>
<dbReference type="eggNOG" id="COG4649">
    <property type="taxonomic scope" value="Bacteria"/>
</dbReference>
<feature type="transmembrane region" description="Helical" evidence="1">
    <location>
        <begin position="30"/>
        <end position="51"/>
    </location>
</feature>
<dbReference type="EMBL" id="CP001229">
    <property type="protein sequence ID" value="ACN99203.1"/>
    <property type="molecule type" value="Genomic_DNA"/>
</dbReference>
<name>C1DVK8_SULAA</name>
<keyword evidence="1" id="KW-0812">Transmembrane</keyword>
<dbReference type="Pfam" id="PF09976">
    <property type="entry name" value="TPR_21"/>
    <property type="match status" value="1"/>
</dbReference>
<dbReference type="OrthoDB" id="12696at2"/>
<dbReference type="Gene3D" id="1.25.40.10">
    <property type="entry name" value="Tetratricopeptide repeat domain"/>
    <property type="match status" value="1"/>
</dbReference>
<sequence>MSKEKLPLEKDVDIELEYKIYHLWDKVKKYLKIILAFVVILLIGSLGYYLYTKKKQEENEKASVYVSKIANLLSEDKKEEARKLIDEFEKKYKDTNFYKVILSYKIMMAKDEGKEDEKLANALKEKLNTQILEGVKEYTAYLKLKQNNTNQAKEILKSIDKDKYNYISAQATLGLIYKKEGNYQEAEKIFNEIKEKKDYRYFSILARENL</sequence>